<dbReference type="EMBL" id="AEYP01116159">
    <property type="status" value="NOT_ANNOTATED_CDS"/>
    <property type="molecule type" value="Genomic_DNA"/>
</dbReference>
<sequence>IPHGPGNSGRSGYNTHRAHHPEVRIAPDPPVGQWTCLHLQCNPTALNDDTERVADSLTALQTQVTSLAALALQKQRALDLLTAEKGGT</sequence>
<evidence type="ECO:0000256" key="2">
    <source>
        <dbReference type="SAM" id="MobiDB-lite"/>
    </source>
</evidence>
<reference evidence="3" key="1">
    <citation type="submission" date="2024-06" db="UniProtKB">
        <authorList>
            <consortium name="Ensembl"/>
        </authorList>
    </citation>
    <scope>IDENTIFICATION</scope>
</reference>
<keyword evidence="1" id="KW-1015">Disulfide bond</keyword>
<dbReference type="InterPro" id="IPR018154">
    <property type="entry name" value="TLV/ENV_coat_polyprotein"/>
</dbReference>
<dbReference type="Gene3D" id="1.10.287.210">
    <property type="match status" value="1"/>
</dbReference>
<protein>
    <submittedName>
        <fullName evidence="3">Uncharacterized protein</fullName>
    </submittedName>
</protein>
<dbReference type="STRING" id="9669.ENSMPUP00000014747"/>
<evidence type="ECO:0000256" key="1">
    <source>
        <dbReference type="ARBA" id="ARBA00023157"/>
    </source>
</evidence>
<dbReference type="SUPFAM" id="SSF58069">
    <property type="entry name" value="Virus ectodomain"/>
    <property type="match status" value="1"/>
</dbReference>
<dbReference type="InParanoid" id="M3YTT7"/>
<evidence type="ECO:0000313" key="3">
    <source>
        <dbReference type="Ensembl" id="ENSMPUP00000014747.1"/>
    </source>
</evidence>
<accession>M3YTT7</accession>
<dbReference type="Pfam" id="PF00429">
    <property type="entry name" value="TLV_coat"/>
    <property type="match status" value="1"/>
</dbReference>
<name>M3YTT7_MUSPF</name>
<feature type="region of interest" description="Disordered" evidence="2">
    <location>
        <begin position="1"/>
        <end position="26"/>
    </location>
</feature>
<dbReference type="Ensembl" id="ENSMPUT00000014982.1">
    <property type="protein sequence ID" value="ENSMPUP00000014747.1"/>
    <property type="gene ID" value="ENSMPUG00000014858.1"/>
</dbReference>
<dbReference type="PANTHER" id="PTHR10424">
    <property type="entry name" value="VIRAL ENVELOPE PROTEIN"/>
    <property type="match status" value="1"/>
</dbReference>
<dbReference type="HOGENOM" id="CLU_2474758_0_0_1"/>
<dbReference type="PANTHER" id="PTHR10424:SF73">
    <property type="entry name" value="ENDOGENOUS RETROVIRUS GROUP FC1 ENV POLYPROTEIN-RELATED"/>
    <property type="match status" value="1"/>
</dbReference>
<proteinExistence type="predicted"/>
<dbReference type="AlphaFoldDB" id="M3YTT7"/>
<organism evidence="3">
    <name type="scientific">Mustela putorius furo</name>
    <name type="common">European domestic ferret</name>
    <name type="synonym">Mustela furo</name>
    <dbReference type="NCBI Taxonomy" id="9669"/>
    <lineage>
        <taxon>Eukaryota</taxon>
        <taxon>Metazoa</taxon>
        <taxon>Chordata</taxon>
        <taxon>Craniata</taxon>
        <taxon>Vertebrata</taxon>
        <taxon>Euteleostomi</taxon>
        <taxon>Mammalia</taxon>
        <taxon>Eutheria</taxon>
        <taxon>Laurasiatheria</taxon>
        <taxon>Carnivora</taxon>
        <taxon>Caniformia</taxon>
        <taxon>Musteloidea</taxon>
        <taxon>Mustelidae</taxon>
        <taxon>Mustelinae</taxon>
        <taxon>Mustela</taxon>
    </lineage>
</organism>